<accession>W6QVQ0</accession>
<dbReference type="PANTHER" id="PTHR37535:SF2">
    <property type="entry name" value="FINGER DOMAIN PROTEIN, PUTATIVE (AFU_ORTHOLOGUE AFUA_6G09300)-RELATED"/>
    <property type="match status" value="1"/>
</dbReference>
<reference evidence="3" key="1">
    <citation type="journal article" date="2014" name="Nat. Commun.">
        <title>Multiple recent horizontal transfers of a large genomic region in cheese making fungi.</title>
        <authorList>
            <person name="Cheeseman K."/>
            <person name="Ropars J."/>
            <person name="Renault P."/>
            <person name="Dupont J."/>
            <person name="Gouzy J."/>
            <person name="Branca A."/>
            <person name="Abraham A.L."/>
            <person name="Ceppi M."/>
            <person name="Conseiller E."/>
            <person name="Debuchy R."/>
            <person name="Malagnac F."/>
            <person name="Goarin A."/>
            <person name="Silar P."/>
            <person name="Lacoste S."/>
            <person name="Sallet E."/>
            <person name="Bensimon A."/>
            <person name="Giraud T."/>
            <person name="Brygoo Y."/>
        </authorList>
    </citation>
    <scope>NUCLEOTIDE SEQUENCE [LARGE SCALE GENOMIC DNA]</scope>
    <source>
        <strain evidence="3">FM164</strain>
    </source>
</reference>
<sequence>MPSPWPALSDDKSDTSSRLPEIFSNNASDPDSSIAPSVFDSSSESESESEDEPEDELASEDEEEQLPPEYYLQEAESLDVSQLRQKRYSPKTQEKLDETQDFWDRFCNGTKRGPVECLFWLSDTDETVRFLKALFSWRCDQRRGKDGRRTPGVKTKSSLDLFWKWWHLIYKAEVGHELSKDIQVKIRDVLAIVASDKKLSLKGRPKATMYVEDVAEFARVILSTTEMTFPCGWYRIQLLLFCQLAAITGSRPGALLKLRFQDLKLTLVRDPNGGHPRLFIYLRPEFTKSFLGEKESHCFSSPFCLSFSIRNTFPIPEIIFDPTLVLSPHVFLLGMLFRISAFKSLSKDGPVMDCPEKLYRLRVLDGLGEQELKLKDEILDQNVFCQAVREADGLRIALEKGLTGSWLRYRMKRGGEITGFAEVAKPYCLRYGAAKAFNDSSDVSNELQNVMLQHASIDTFVRHYSVGIHVDAQAIVRGMPAQKQLMRFACSMSRSIDPRRPYRLEDSSCINDIPRVRTLEDRKQTRKQIRDATKRTYEEAHAALQQEFGDNPPQSGPHSRTIRKRWKAKEKGVKKLRQKFDYADERYGRTVKQLRNEKGWQKHRLIRENLERYKNEQPVIDSERQLSGKIVDEEVMGALQRTGYMTPHHMTLIDSVLTLPGTTVEKEYERRIAAINAVIAVCDAEEGAPSRPRVPQKRTADTADMPPAAPLPKRQTSIPSDESGDTFSKAIASVCVKSPGERPTICFICLGNTRSSERNRLTMYKNPGSLSRHFVNKHIKPYPNDMHCDCNICGERLISKTGLLNHARRIHGTVSSLPLPALGLPLP</sequence>
<keyword evidence="4" id="KW-1185">Reference proteome</keyword>
<dbReference type="AlphaFoldDB" id="W6QVQ0"/>
<feature type="compositionally biased region" description="Acidic residues" evidence="1">
    <location>
        <begin position="43"/>
        <end position="65"/>
    </location>
</feature>
<gene>
    <name evidence="3" type="ORF">PROQFM164_S10g000008</name>
</gene>
<dbReference type="PROSITE" id="PS00028">
    <property type="entry name" value="ZINC_FINGER_C2H2_1"/>
    <property type="match status" value="1"/>
</dbReference>
<feature type="compositionally biased region" description="Polar residues" evidence="1">
    <location>
        <begin position="23"/>
        <end position="35"/>
    </location>
</feature>
<feature type="region of interest" description="Disordered" evidence="1">
    <location>
        <begin position="686"/>
        <end position="725"/>
    </location>
</feature>
<organism evidence="3 4">
    <name type="scientific">Penicillium roqueforti (strain FM164)</name>
    <dbReference type="NCBI Taxonomy" id="1365484"/>
    <lineage>
        <taxon>Eukaryota</taxon>
        <taxon>Fungi</taxon>
        <taxon>Dikarya</taxon>
        <taxon>Ascomycota</taxon>
        <taxon>Pezizomycotina</taxon>
        <taxon>Eurotiomycetes</taxon>
        <taxon>Eurotiomycetidae</taxon>
        <taxon>Eurotiales</taxon>
        <taxon>Aspergillaceae</taxon>
        <taxon>Penicillium</taxon>
    </lineage>
</organism>
<dbReference type="Proteomes" id="UP000030686">
    <property type="component" value="Unassembled WGS sequence"/>
</dbReference>
<feature type="region of interest" description="Disordered" evidence="1">
    <location>
        <begin position="1"/>
        <end position="65"/>
    </location>
</feature>
<protein>
    <submittedName>
        <fullName evidence="3">Zinc finger, C2H2</fullName>
    </submittedName>
</protein>
<evidence type="ECO:0000313" key="4">
    <source>
        <dbReference type="Proteomes" id="UP000030686"/>
    </source>
</evidence>
<name>W6QVQ0_PENRF</name>
<dbReference type="PANTHER" id="PTHR37535">
    <property type="entry name" value="FLUG DOMAIN PROTEIN"/>
    <property type="match status" value="1"/>
</dbReference>
<feature type="domain" description="C2H2-type" evidence="2">
    <location>
        <begin position="788"/>
        <end position="811"/>
    </location>
</feature>
<dbReference type="InterPro" id="IPR013087">
    <property type="entry name" value="Znf_C2H2_type"/>
</dbReference>
<dbReference type="STRING" id="1365484.W6QVQ0"/>
<evidence type="ECO:0000259" key="2">
    <source>
        <dbReference type="PROSITE" id="PS00028"/>
    </source>
</evidence>
<dbReference type="OrthoDB" id="3544487at2759"/>
<proteinExistence type="predicted"/>
<dbReference type="InterPro" id="IPR021842">
    <property type="entry name" value="DUF3435"/>
</dbReference>
<dbReference type="EMBL" id="HG792024">
    <property type="protein sequence ID" value="CDM38194.1"/>
    <property type="molecule type" value="Genomic_DNA"/>
</dbReference>
<evidence type="ECO:0000256" key="1">
    <source>
        <dbReference type="SAM" id="MobiDB-lite"/>
    </source>
</evidence>
<evidence type="ECO:0000313" key="3">
    <source>
        <dbReference type="EMBL" id="CDM38194.1"/>
    </source>
</evidence>
<dbReference type="Pfam" id="PF11917">
    <property type="entry name" value="DUF3435"/>
    <property type="match status" value="1"/>
</dbReference>
<dbReference type="OMA" id="NDMHCEC"/>